<sequence>MCELHTLRNDTEFLEHDWLTVLRTGSLQRRVGTYNPCPNHYNQANHGCNNNNNNCTNTDTNHRHNDHNKPNNKRSDRRQICYLHRGDRRPGWPSCHRDDRRCLLLCEVQENCQQTKPCNTGAGVRTG</sequence>
<proteinExistence type="predicted"/>
<accession>A0A9J7M954</accession>
<evidence type="ECO:0000313" key="2">
    <source>
        <dbReference type="RefSeq" id="XP_035696249.1"/>
    </source>
</evidence>
<dbReference type="Proteomes" id="UP000001554">
    <property type="component" value="Chromosome 13"/>
</dbReference>
<dbReference type="RefSeq" id="XP_035696249.1">
    <property type="nucleotide sequence ID" value="XM_035840356.1"/>
</dbReference>
<gene>
    <name evidence="2" type="primary">LOC118429734</name>
</gene>
<organism evidence="1 2">
    <name type="scientific">Branchiostoma floridae</name>
    <name type="common">Florida lancelet</name>
    <name type="synonym">Amphioxus</name>
    <dbReference type="NCBI Taxonomy" id="7739"/>
    <lineage>
        <taxon>Eukaryota</taxon>
        <taxon>Metazoa</taxon>
        <taxon>Chordata</taxon>
        <taxon>Cephalochordata</taxon>
        <taxon>Leptocardii</taxon>
        <taxon>Amphioxiformes</taxon>
        <taxon>Branchiostomatidae</taxon>
        <taxon>Branchiostoma</taxon>
    </lineage>
</organism>
<reference evidence="1" key="1">
    <citation type="journal article" date="2020" name="Nat. Ecol. Evol.">
        <title>Deeply conserved synteny resolves early events in vertebrate evolution.</title>
        <authorList>
            <person name="Simakov O."/>
            <person name="Marletaz F."/>
            <person name="Yue J.X."/>
            <person name="O'Connell B."/>
            <person name="Jenkins J."/>
            <person name="Brandt A."/>
            <person name="Calef R."/>
            <person name="Tung C.H."/>
            <person name="Huang T.K."/>
            <person name="Schmutz J."/>
            <person name="Satoh N."/>
            <person name="Yu J.K."/>
            <person name="Putnam N.H."/>
            <person name="Green R.E."/>
            <person name="Rokhsar D.S."/>
        </authorList>
    </citation>
    <scope>NUCLEOTIDE SEQUENCE [LARGE SCALE GENOMIC DNA]</scope>
    <source>
        <strain evidence="1">S238N-H82</strain>
    </source>
</reference>
<keyword evidence="1" id="KW-1185">Reference proteome</keyword>
<dbReference type="AlphaFoldDB" id="A0A9J7M954"/>
<evidence type="ECO:0000313" key="1">
    <source>
        <dbReference type="Proteomes" id="UP000001554"/>
    </source>
</evidence>
<protein>
    <submittedName>
        <fullName evidence="2">Serine/threonine-protein kinase atg1-like</fullName>
    </submittedName>
</protein>
<dbReference type="GeneID" id="118429734"/>
<name>A0A9J7M954_BRAFL</name>
<reference evidence="2" key="2">
    <citation type="submission" date="2025-08" db="UniProtKB">
        <authorList>
            <consortium name="RefSeq"/>
        </authorList>
    </citation>
    <scope>IDENTIFICATION</scope>
    <source>
        <strain evidence="2">S238N-H82</strain>
        <tissue evidence="2">Testes</tissue>
    </source>
</reference>
<dbReference type="KEGG" id="bfo:118429734"/>